<dbReference type="Proteomes" id="UP000228503">
    <property type="component" value="Unassembled WGS sequence"/>
</dbReference>
<accession>A0A2M7U093</accession>
<comment type="caution">
    <text evidence="1">The sequence shown here is derived from an EMBL/GenBank/DDBJ whole genome shotgun (WGS) entry which is preliminary data.</text>
</comment>
<organism evidence="1 2">
    <name type="scientific">Candidatus Roizmanbacteria bacterium CG_4_10_14_0_2_um_filter_39_13</name>
    <dbReference type="NCBI Taxonomy" id="1974825"/>
    <lineage>
        <taxon>Bacteria</taxon>
        <taxon>Candidatus Roizmaniibacteriota</taxon>
    </lineage>
</organism>
<dbReference type="AlphaFoldDB" id="A0A2M7U093"/>
<name>A0A2M7U093_9BACT</name>
<sequence length="215" mass="24723">MEYLAQGQNARVYRLSGNEPQARIQHAQLVRTEGHENPLNYAILYCIHDICHASFPQHFAEVVSCGVDTMSSSMNLDEGGIPSYQPNHRIYFKELDVPKEHHHFGSQASIGLHGEKLSTCGCFGCTNHRTLHDENRKRMCELSLKLKEYGIITPWDDLSDWCVDSAGNIVFFEADLFLPPVFRERLDEFEFDPKVNGRVLRQLDFIEKSGYVERF</sequence>
<dbReference type="EMBL" id="PFOB01000020">
    <property type="protein sequence ID" value="PIZ63487.1"/>
    <property type="molecule type" value="Genomic_DNA"/>
</dbReference>
<proteinExistence type="predicted"/>
<gene>
    <name evidence="1" type="ORF">COY16_01915</name>
</gene>
<evidence type="ECO:0000313" key="1">
    <source>
        <dbReference type="EMBL" id="PIZ63487.1"/>
    </source>
</evidence>
<evidence type="ECO:0000313" key="2">
    <source>
        <dbReference type="Proteomes" id="UP000228503"/>
    </source>
</evidence>
<reference evidence="2" key="1">
    <citation type="submission" date="2017-09" db="EMBL/GenBank/DDBJ databases">
        <title>Depth-based differentiation of microbial function through sediment-hosted aquifers and enrichment of novel symbionts in the deep terrestrial subsurface.</title>
        <authorList>
            <person name="Probst A.J."/>
            <person name="Ladd B."/>
            <person name="Jarett J.K."/>
            <person name="Geller-Mcgrath D.E."/>
            <person name="Sieber C.M.K."/>
            <person name="Emerson J.B."/>
            <person name="Anantharaman K."/>
            <person name="Thomas B.C."/>
            <person name="Malmstrom R."/>
            <person name="Stieglmeier M."/>
            <person name="Klingl A."/>
            <person name="Woyke T."/>
            <person name="Ryan C.M."/>
            <person name="Banfield J.F."/>
        </authorList>
    </citation>
    <scope>NUCLEOTIDE SEQUENCE [LARGE SCALE GENOMIC DNA]</scope>
</reference>
<protein>
    <submittedName>
        <fullName evidence="1">Uncharacterized protein</fullName>
    </submittedName>
</protein>